<feature type="region of interest" description="Disordered" evidence="10">
    <location>
        <begin position="218"/>
        <end position="248"/>
    </location>
</feature>
<protein>
    <submittedName>
        <fullName evidence="13">TonB family protein</fullName>
    </submittedName>
</protein>
<dbReference type="NCBIfam" id="TIGR01352">
    <property type="entry name" value="tonB_Cterm"/>
    <property type="match status" value="1"/>
</dbReference>
<comment type="similarity">
    <text evidence="2">Belongs to the TonB family.</text>
</comment>
<accession>A0ABY6CVG2</accession>
<evidence type="ECO:0000256" key="7">
    <source>
        <dbReference type="ARBA" id="ARBA00022927"/>
    </source>
</evidence>
<keyword evidence="14" id="KW-1185">Reference proteome</keyword>
<keyword evidence="6 11" id="KW-0812">Transmembrane</keyword>
<feature type="domain" description="TonB C-terminal" evidence="12">
    <location>
        <begin position="354"/>
        <end position="443"/>
    </location>
</feature>
<dbReference type="RefSeq" id="WP_262310817.1">
    <property type="nucleotide sequence ID" value="NZ_CP106679.1"/>
</dbReference>
<evidence type="ECO:0000256" key="5">
    <source>
        <dbReference type="ARBA" id="ARBA00022519"/>
    </source>
</evidence>
<comment type="subcellular location">
    <subcellularLocation>
        <location evidence="1">Cell inner membrane</location>
        <topology evidence="1">Single-pass membrane protein</topology>
        <orientation evidence="1">Periplasmic side</orientation>
    </subcellularLocation>
</comment>
<evidence type="ECO:0000259" key="12">
    <source>
        <dbReference type="PROSITE" id="PS52015"/>
    </source>
</evidence>
<evidence type="ECO:0000256" key="11">
    <source>
        <dbReference type="SAM" id="Phobius"/>
    </source>
</evidence>
<keyword evidence="5" id="KW-0997">Cell inner membrane</keyword>
<evidence type="ECO:0000256" key="3">
    <source>
        <dbReference type="ARBA" id="ARBA00022448"/>
    </source>
</evidence>
<dbReference type="Proteomes" id="UP001065174">
    <property type="component" value="Chromosome"/>
</dbReference>
<dbReference type="InterPro" id="IPR006260">
    <property type="entry name" value="TonB/TolA_C"/>
</dbReference>
<name>A0ABY6CVG2_9BACT</name>
<dbReference type="Gene3D" id="3.30.1150.10">
    <property type="match status" value="1"/>
</dbReference>
<dbReference type="EMBL" id="CP106679">
    <property type="protein sequence ID" value="UXP33388.1"/>
    <property type="molecule type" value="Genomic_DNA"/>
</dbReference>
<dbReference type="PROSITE" id="PS52015">
    <property type="entry name" value="TONB_CTD"/>
    <property type="match status" value="1"/>
</dbReference>
<keyword evidence="3" id="KW-0813">Transport</keyword>
<evidence type="ECO:0000256" key="6">
    <source>
        <dbReference type="ARBA" id="ARBA00022692"/>
    </source>
</evidence>
<evidence type="ECO:0000256" key="10">
    <source>
        <dbReference type="SAM" id="MobiDB-lite"/>
    </source>
</evidence>
<evidence type="ECO:0000256" key="8">
    <source>
        <dbReference type="ARBA" id="ARBA00022989"/>
    </source>
</evidence>
<dbReference type="PANTHER" id="PTHR33446">
    <property type="entry name" value="PROTEIN TONB-RELATED"/>
    <property type="match status" value="1"/>
</dbReference>
<proteinExistence type="inferred from homology"/>
<keyword evidence="7" id="KW-0653">Protein transport</keyword>
<dbReference type="InterPro" id="IPR037682">
    <property type="entry name" value="TonB_C"/>
</dbReference>
<dbReference type="Pfam" id="PF03544">
    <property type="entry name" value="TonB_C"/>
    <property type="match status" value="1"/>
</dbReference>
<feature type="transmembrane region" description="Helical" evidence="11">
    <location>
        <begin position="89"/>
        <end position="109"/>
    </location>
</feature>
<evidence type="ECO:0000313" key="14">
    <source>
        <dbReference type="Proteomes" id="UP001065174"/>
    </source>
</evidence>
<evidence type="ECO:0000256" key="4">
    <source>
        <dbReference type="ARBA" id="ARBA00022475"/>
    </source>
</evidence>
<dbReference type="SUPFAM" id="SSF49464">
    <property type="entry name" value="Carboxypeptidase regulatory domain-like"/>
    <property type="match status" value="1"/>
</dbReference>
<sequence>MSKDKNHSAPLTELSAERMQAYLDNTLSNSDRHAVERYLLDHPFEAEAMQGYEHVSIDMKQDLSILSQRIDDVLEQKGRKVIPLWKRSIAIAAAITVLLVGSFAIFELFDVTKQNGQIGMNEPVEKVEEIKEANPTKATPEDSETVVEKQEEHAVSPKPTESPRKKTPKKVVEHVAKEERKENDEDMVAIEMDYVADYATPEQQDTQENVVTEIESTTELNESYASGSALRSAPSAKMKKSSAKLERSSISDPKMVKGLVVDSEMEPIAGATVIVKQTGEAAITDLNGEFQIPVHSEDDMLSVSFIGFNTQDIVVGEQDSIRATMSLDMASLDEVVVVGYGTEQPASSSATPDGGYRAFKQYLKDDLVYPRWAKAQKIEGKVTLRFRVKTNGELADFEILEGLGYGCDEEAIRLIEEGPDWTPARENGSPKESVVNVKVRFEL</sequence>
<feature type="compositionally biased region" description="Basic and acidic residues" evidence="10">
    <location>
        <begin position="146"/>
        <end position="155"/>
    </location>
</feature>
<evidence type="ECO:0000256" key="2">
    <source>
        <dbReference type="ARBA" id="ARBA00006555"/>
    </source>
</evidence>
<dbReference type="InterPro" id="IPR051045">
    <property type="entry name" value="TonB-dependent_transducer"/>
</dbReference>
<keyword evidence="9 11" id="KW-0472">Membrane</keyword>
<dbReference type="Gene3D" id="2.60.40.1120">
    <property type="entry name" value="Carboxypeptidase-like, regulatory domain"/>
    <property type="match status" value="1"/>
</dbReference>
<feature type="region of interest" description="Disordered" evidence="10">
    <location>
        <begin position="130"/>
        <end position="171"/>
    </location>
</feature>
<evidence type="ECO:0000256" key="1">
    <source>
        <dbReference type="ARBA" id="ARBA00004383"/>
    </source>
</evidence>
<dbReference type="SUPFAM" id="SSF74653">
    <property type="entry name" value="TolA/TonB C-terminal domain"/>
    <property type="match status" value="1"/>
</dbReference>
<evidence type="ECO:0000313" key="13">
    <source>
        <dbReference type="EMBL" id="UXP33388.1"/>
    </source>
</evidence>
<reference evidence="13" key="1">
    <citation type="submission" date="2022-09" db="EMBL/GenBank/DDBJ databases">
        <title>Comparative genomics and taxonomic characterization of three novel marine species of genus Reichenbachiella exhibiting antioxidant and polysaccharide degradation activities.</title>
        <authorList>
            <person name="Muhammad N."/>
            <person name="Lee Y.-J."/>
            <person name="Ko J."/>
            <person name="Kim S.-G."/>
        </authorList>
    </citation>
    <scope>NUCLEOTIDE SEQUENCE</scope>
    <source>
        <strain evidence="13">BKB1-1</strain>
    </source>
</reference>
<gene>
    <name evidence="13" type="ORF">N6H18_05410</name>
</gene>
<evidence type="ECO:0000256" key="9">
    <source>
        <dbReference type="ARBA" id="ARBA00023136"/>
    </source>
</evidence>
<dbReference type="Pfam" id="PF13715">
    <property type="entry name" value="CarbopepD_reg_2"/>
    <property type="match status" value="1"/>
</dbReference>
<keyword evidence="8 11" id="KW-1133">Transmembrane helix</keyword>
<dbReference type="InterPro" id="IPR008969">
    <property type="entry name" value="CarboxyPept-like_regulatory"/>
</dbReference>
<organism evidence="13 14">
    <name type="scientific">Reichenbachiella agarivorans</name>
    <dbReference type="NCBI Taxonomy" id="2979464"/>
    <lineage>
        <taxon>Bacteria</taxon>
        <taxon>Pseudomonadati</taxon>
        <taxon>Bacteroidota</taxon>
        <taxon>Cytophagia</taxon>
        <taxon>Cytophagales</taxon>
        <taxon>Reichenbachiellaceae</taxon>
        <taxon>Reichenbachiella</taxon>
    </lineage>
</organism>
<keyword evidence="4" id="KW-1003">Cell membrane</keyword>